<feature type="region of interest" description="Disordered" evidence="3">
    <location>
        <begin position="1"/>
        <end position="24"/>
    </location>
</feature>
<keyword evidence="2" id="KW-0175">Coiled coil</keyword>
<evidence type="ECO:0000256" key="2">
    <source>
        <dbReference type="SAM" id="Coils"/>
    </source>
</evidence>
<dbReference type="AlphaFoldDB" id="A0A2K3N2I5"/>
<sequence>MTEVLQFPSPSSCSSTLNDSSHQTSLISLNPNHDLFQIQQQEEEEQEQEEKEQEEKDQLSILTLLIATFRKSLIGCSSTGEISSSSSMEIGWPSNVRHVAHVTFDRFHGFLGLPVEFEPEVPTRPPSARFVILNQ</sequence>
<dbReference type="InterPro" id="IPR036936">
    <property type="entry name" value="CRIB_dom_sf"/>
</dbReference>
<feature type="coiled-coil region" evidence="2">
    <location>
        <begin position="35"/>
        <end position="62"/>
    </location>
</feature>
<gene>
    <name evidence="5" type="ORF">L195_g020440</name>
</gene>
<reference evidence="5 6" key="2">
    <citation type="journal article" date="2017" name="Front. Plant Sci.">
        <title>Gene Classification and Mining of Molecular Markers Useful in Red Clover (Trifolium pratense) Breeding.</title>
        <authorList>
            <person name="Istvanek J."/>
            <person name="Dluhosova J."/>
            <person name="Dluhos P."/>
            <person name="Patkova L."/>
            <person name="Nedelnik J."/>
            <person name="Repkova J."/>
        </authorList>
    </citation>
    <scope>NUCLEOTIDE SEQUENCE [LARGE SCALE GENOMIC DNA]</scope>
    <source>
        <strain evidence="6">cv. Tatra</strain>
        <tissue evidence="5">Young leaves</tissue>
    </source>
</reference>
<evidence type="ECO:0000256" key="1">
    <source>
        <dbReference type="ARBA" id="ARBA00022468"/>
    </source>
</evidence>
<evidence type="ECO:0000256" key="3">
    <source>
        <dbReference type="SAM" id="MobiDB-lite"/>
    </source>
</evidence>
<dbReference type="EMBL" id="ASHM01015311">
    <property type="protein sequence ID" value="PNX97214.1"/>
    <property type="molecule type" value="Genomic_DNA"/>
</dbReference>
<evidence type="ECO:0000313" key="5">
    <source>
        <dbReference type="EMBL" id="PNX97214.1"/>
    </source>
</evidence>
<dbReference type="CDD" id="cd00132">
    <property type="entry name" value="CRIB"/>
    <property type="match status" value="1"/>
</dbReference>
<dbReference type="STRING" id="57577.A0A2K3N2I5"/>
<dbReference type="Pfam" id="PF00786">
    <property type="entry name" value="PBD"/>
    <property type="match status" value="1"/>
</dbReference>
<protein>
    <submittedName>
        <fullName evidence="5">Rho GTPase-activating protein 24-like</fullName>
    </submittedName>
</protein>
<dbReference type="PROSITE" id="PS50108">
    <property type="entry name" value="CRIB"/>
    <property type="match status" value="1"/>
</dbReference>
<dbReference type="PANTHER" id="PTHR23177">
    <property type="entry name" value="MKIAA1688 PROTEIN"/>
    <property type="match status" value="1"/>
</dbReference>
<accession>A0A2K3N2I5</accession>
<organism evidence="5 6">
    <name type="scientific">Trifolium pratense</name>
    <name type="common">Red clover</name>
    <dbReference type="NCBI Taxonomy" id="57577"/>
    <lineage>
        <taxon>Eukaryota</taxon>
        <taxon>Viridiplantae</taxon>
        <taxon>Streptophyta</taxon>
        <taxon>Embryophyta</taxon>
        <taxon>Tracheophyta</taxon>
        <taxon>Spermatophyta</taxon>
        <taxon>Magnoliopsida</taxon>
        <taxon>eudicotyledons</taxon>
        <taxon>Gunneridae</taxon>
        <taxon>Pentapetalae</taxon>
        <taxon>rosids</taxon>
        <taxon>fabids</taxon>
        <taxon>Fabales</taxon>
        <taxon>Fabaceae</taxon>
        <taxon>Papilionoideae</taxon>
        <taxon>50 kb inversion clade</taxon>
        <taxon>NPAAA clade</taxon>
        <taxon>Hologalegina</taxon>
        <taxon>IRL clade</taxon>
        <taxon>Trifolieae</taxon>
        <taxon>Trifolium</taxon>
    </lineage>
</organism>
<name>A0A2K3N2I5_TRIPR</name>
<evidence type="ECO:0000313" key="6">
    <source>
        <dbReference type="Proteomes" id="UP000236291"/>
    </source>
</evidence>
<dbReference type="InterPro" id="IPR000095">
    <property type="entry name" value="CRIB_dom"/>
</dbReference>
<feature type="compositionally biased region" description="Polar residues" evidence="3">
    <location>
        <begin position="8"/>
        <end position="24"/>
    </location>
</feature>
<dbReference type="Proteomes" id="UP000236291">
    <property type="component" value="Unassembled WGS sequence"/>
</dbReference>
<dbReference type="PANTHER" id="PTHR23177:SF64">
    <property type="entry name" value="RHO GTPASE-ACTIVATING PROTEIN 1"/>
    <property type="match status" value="1"/>
</dbReference>
<dbReference type="SMART" id="SM00285">
    <property type="entry name" value="PBD"/>
    <property type="match status" value="1"/>
</dbReference>
<evidence type="ECO:0000259" key="4">
    <source>
        <dbReference type="PROSITE" id="PS50108"/>
    </source>
</evidence>
<feature type="domain" description="CRIB" evidence="4">
    <location>
        <begin position="90"/>
        <end position="103"/>
    </location>
</feature>
<comment type="caution">
    <text evidence="5">The sequence shown here is derived from an EMBL/GenBank/DDBJ whole genome shotgun (WGS) entry which is preliminary data.</text>
</comment>
<dbReference type="InterPro" id="IPR044785">
    <property type="entry name" value="RopGAP1-5"/>
</dbReference>
<proteinExistence type="predicted"/>
<keyword evidence="1" id="KW-0343">GTPase activation</keyword>
<dbReference type="GO" id="GO:0005096">
    <property type="term" value="F:GTPase activator activity"/>
    <property type="evidence" value="ECO:0007669"/>
    <property type="project" value="UniProtKB-KW"/>
</dbReference>
<reference evidence="5 6" key="1">
    <citation type="journal article" date="2014" name="Am. J. Bot.">
        <title>Genome assembly and annotation for red clover (Trifolium pratense; Fabaceae).</title>
        <authorList>
            <person name="Istvanek J."/>
            <person name="Jaros M."/>
            <person name="Krenek A."/>
            <person name="Repkova J."/>
        </authorList>
    </citation>
    <scope>NUCLEOTIDE SEQUENCE [LARGE SCALE GENOMIC DNA]</scope>
    <source>
        <strain evidence="6">cv. Tatra</strain>
        <tissue evidence="5">Young leaves</tissue>
    </source>
</reference>
<dbReference type="Gene3D" id="3.90.810.10">
    <property type="entry name" value="CRIB domain"/>
    <property type="match status" value="1"/>
</dbReference>